<evidence type="ECO:0000256" key="11">
    <source>
        <dbReference type="ARBA" id="ARBA00022840"/>
    </source>
</evidence>
<evidence type="ECO:0000256" key="15">
    <source>
        <dbReference type="ARBA" id="ARBA00023136"/>
    </source>
</evidence>
<evidence type="ECO:0000256" key="4">
    <source>
        <dbReference type="ARBA" id="ARBA00012786"/>
    </source>
</evidence>
<evidence type="ECO:0000256" key="13">
    <source>
        <dbReference type="ARBA" id="ARBA00022967"/>
    </source>
</evidence>
<comment type="catalytic activity">
    <reaction evidence="17">
        <text>Mg(2+)(out) + ATP + H2O = Mg(2+)(in) + ADP + phosphate + H(+)</text>
        <dbReference type="Rhea" id="RHEA:10260"/>
        <dbReference type="ChEBI" id="CHEBI:15377"/>
        <dbReference type="ChEBI" id="CHEBI:15378"/>
        <dbReference type="ChEBI" id="CHEBI:18420"/>
        <dbReference type="ChEBI" id="CHEBI:30616"/>
        <dbReference type="ChEBI" id="CHEBI:43474"/>
        <dbReference type="ChEBI" id="CHEBI:456216"/>
        <dbReference type="EC" id="7.2.2.14"/>
    </reaction>
</comment>
<accession>A0A4P6M9V3</accession>
<evidence type="ECO:0000313" key="21">
    <source>
        <dbReference type="EMBL" id="QBF23767.1"/>
    </source>
</evidence>
<feature type="domain" description="P-type ATPase A" evidence="19">
    <location>
        <begin position="137"/>
        <end position="248"/>
    </location>
</feature>
<keyword evidence="7" id="KW-0997">Cell inner membrane</keyword>
<dbReference type="SUPFAM" id="SSF56784">
    <property type="entry name" value="HAD-like"/>
    <property type="match status" value="1"/>
</dbReference>
<dbReference type="InterPro" id="IPR059000">
    <property type="entry name" value="ATPase_P-type_domA"/>
</dbReference>
<comment type="function">
    <text evidence="1">Mediates magnesium influx to the cytosol.</text>
</comment>
<evidence type="ECO:0000256" key="8">
    <source>
        <dbReference type="ARBA" id="ARBA00022553"/>
    </source>
</evidence>
<dbReference type="InterPro" id="IPR008250">
    <property type="entry name" value="ATPase_P-typ_transduc_dom_A_sf"/>
</dbReference>
<evidence type="ECO:0000256" key="18">
    <source>
        <dbReference type="SAM" id="Phobius"/>
    </source>
</evidence>
<dbReference type="Gene3D" id="3.40.50.1000">
    <property type="entry name" value="HAD superfamily/HAD-like"/>
    <property type="match status" value="1"/>
</dbReference>
<feature type="transmembrane region" description="Helical" evidence="18">
    <location>
        <begin position="69"/>
        <end position="90"/>
    </location>
</feature>
<sequence>MINMKKVNLKRQETIDFLKTMSQKSQEQTLQTLNSSLQGLDQNQVMLHQSLYGKNILSQEIKTIFTKQLLQIAITPFNIVLLILTLISLVNDVLTPSPENRSYATIITTILMFLGSVIVQFSQESKHLKITSQLKTLVQNTTAVKRNNSKLEIALEEVVRGDIVILSAGDIIPADIKLLETKDFFVKTTTFTGESEPVEKMACAFLQSETILDDPKLVLAGSTVISGYATGIVLVTGKDTYLGNISQEITKKKSLSHLDQSINTIAKLLMICICLMAPLVFLFNFKKPQNTLLQSFLFALTIAFGLTPKMLPLIVATSFSKGIVALSKRKVIVKNLNAISSFGAMNILFTDKTGTLTEDQIFLENFLDLNGNEDIRVLRHAYLNSFFQTGLKSLIDKAIITKTNNAQTLHPSLQGITEQFTKIDEIPFDFKRRKMSVVIQDVSQKQQMITKGAIEEILAICDHVELEGKVVPLSDQSKQIVLQQTITYNQKGYRVVGVAQKLISNPKQQPCFTPGQIEEKSMVLIGLLTFLDPIKESSTQTIASLQQKGIIVKVLTGDNDILTKAIAQKLNIQTTYCLQGSIIDNLSDDALYEASQKTNLFTKLSPEQKARIVSVFKQKGNIVAFMGDGINDAYAMKQANLGICVDSGAEITKEIADIILLEKQLIVLEQGVVEGRKTYTNALKYIKFTLSSNFANSLSILLASLCLNFQPMIVLQVLFLDLIYDLICFAIPFDNVDDIYLQKPRKWDFASIKSFMLWFGFFSFLLDVAFLSGMKFILKNLSQSPQLFQTSWFIFSMWSQTLTLFLLRTDKIIAKNNQKNLPSFLIMACCCLGLVITTFLPLMPIVSQALNLDKSIFEKPTIFSFLLFLVVIYSLVMIWAKKIFIQKHKKLL</sequence>
<dbReference type="NCBIfam" id="TIGR01524">
    <property type="entry name" value="ATPase-IIIB_Mg"/>
    <property type="match status" value="1"/>
</dbReference>
<dbReference type="Gene3D" id="1.20.1110.10">
    <property type="entry name" value="Calcium-transporting ATPase, transmembrane domain"/>
    <property type="match status" value="1"/>
</dbReference>
<dbReference type="Gene3D" id="2.70.150.10">
    <property type="entry name" value="Calcium-transporting ATPase, cytoplasmic transduction domain A"/>
    <property type="match status" value="1"/>
</dbReference>
<dbReference type="PANTHER" id="PTHR42861">
    <property type="entry name" value="CALCIUM-TRANSPORTING ATPASE"/>
    <property type="match status" value="1"/>
</dbReference>
<keyword evidence="21" id="KW-0378">Hydrolase</keyword>
<dbReference type="PROSITE" id="PS00154">
    <property type="entry name" value="ATPASE_E1_E2"/>
    <property type="match status" value="1"/>
</dbReference>
<dbReference type="GO" id="GO:0015444">
    <property type="term" value="F:P-type magnesium transporter activity"/>
    <property type="evidence" value="ECO:0007669"/>
    <property type="project" value="UniProtKB-EC"/>
</dbReference>
<dbReference type="EMBL" id="CP035949">
    <property type="protein sequence ID" value="QBF23767.1"/>
    <property type="molecule type" value="Genomic_DNA"/>
</dbReference>
<evidence type="ECO:0000256" key="5">
    <source>
        <dbReference type="ARBA" id="ARBA00013555"/>
    </source>
</evidence>
<dbReference type="InterPro" id="IPR023298">
    <property type="entry name" value="ATPase_P-typ_TM_dom_sf"/>
</dbReference>
<dbReference type="GO" id="GO:0005524">
    <property type="term" value="F:ATP binding"/>
    <property type="evidence" value="ECO:0007669"/>
    <property type="project" value="UniProtKB-KW"/>
</dbReference>
<feature type="transmembrane region" description="Helical" evidence="18">
    <location>
        <begin position="295"/>
        <end position="319"/>
    </location>
</feature>
<proteinExistence type="inferred from homology"/>
<evidence type="ECO:0000256" key="2">
    <source>
        <dbReference type="ARBA" id="ARBA00004429"/>
    </source>
</evidence>
<feature type="transmembrane region" description="Helical" evidence="18">
    <location>
        <begin position="713"/>
        <end position="734"/>
    </location>
</feature>
<dbReference type="InterPro" id="IPR023214">
    <property type="entry name" value="HAD_sf"/>
</dbReference>
<comment type="subcellular location">
    <subcellularLocation>
        <location evidence="2">Cell inner membrane</location>
        <topology evidence="2">Multi-pass membrane protein</topology>
    </subcellularLocation>
</comment>
<evidence type="ECO:0000256" key="17">
    <source>
        <dbReference type="ARBA" id="ARBA00047295"/>
    </source>
</evidence>
<feature type="transmembrane region" description="Helical" evidence="18">
    <location>
        <begin position="821"/>
        <end position="842"/>
    </location>
</feature>
<reference evidence="21 22" key="1">
    <citation type="submission" date="2019-02" db="EMBL/GenBank/DDBJ databases">
        <title>Draft Genome Sequence of Maize Bushy Stunt-like Phytoplasma group 16SrI-B (Aster yellows) in South Africa.</title>
        <authorList>
            <person name="Coetzee B."/>
            <person name="Douglas-Smit N."/>
            <person name="Maree H.J."/>
            <person name="Burger J.T."/>
            <person name="Kruger K."/>
            <person name="Pietersen G."/>
        </authorList>
    </citation>
    <scope>NUCLEOTIDE SEQUENCE [LARGE SCALE GENOMIC DNA]</scope>
    <source>
        <strain evidence="21 22">De Villa</strain>
    </source>
</reference>
<keyword evidence="12" id="KW-0460">Magnesium</keyword>
<organism evidence="21 22">
    <name type="scientific">'Catharanthus roseus' aster yellows phytoplasma</name>
    <dbReference type="NCBI Taxonomy" id="1193712"/>
    <lineage>
        <taxon>Bacteria</taxon>
        <taxon>Bacillati</taxon>
        <taxon>Mycoplasmatota</taxon>
        <taxon>Mollicutes</taxon>
        <taxon>Acholeplasmatales</taxon>
        <taxon>Acholeplasmataceae</taxon>
        <taxon>Candidatus Phytoplasma</taxon>
        <taxon>16SrI (Aster yellows group)</taxon>
    </lineage>
</organism>
<dbReference type="Pfam" id="PF13246">
    <property type="entry name" value="Cation_ATPase"/>
    <property type="match status" value="1"/>
</dbReference>
<evidence type="ECO:0000256" key="10">
    <source>
        <dbReference type="ARBA" id="ARBA00022741"/>
    </source>
</evidence>
<keyword evidence="15 18" id="KW-0472">Membrane</keyword>
<evidence type="ECO:0000256" key="9">
    <source>
        <dbReference type="ARBA" id="ARBA00022692"/>
    </source>
</evidence>
<comment type="similarity">
    <text evidence="3">Belongs to the cation transport ATPase (P-type) (TC 3.A.3) family. Type IIIB subfamily.</text>
</comment>
<dbReference type="InterPro" id="IPR023299">
    <property type="entry name" value="ATPase_P-typ_cyto_dom_N"/>
</dbReference>
<feature type="transmembrane region" description="Helical" evidence="18">
    <location>
        <begin position="862"/>
        <end position="880"/>
    </location>
</feature>
<evidence type="ECO:0000256" key="12">
    <source>
        <dbReference type="ARBA" id="ARBA00022842"/>
    </source>
</evidence>
<evidence type="ECO:0000256" key="14">
    <source>
        <dbReference type="ARBA" id="ARBA00022989"/>
    </source>
</evidence>
<evidence type="ECO:0000259" key="20">
    <source>
        <dbReference type="Pfam" id="PF00690"/>
    </source>
</evidence>
<evidence type="ECO:0000256" key="3">
    <source>
        <dbReference type="ARBA" id="ARBA00008746"/>
    </source>
</evidence>
<dbReference type="SUPFAM" id="SSF81653">
    <property type="entry name" value="Calcium ATPase, transduction domain A"/>
    <property type="match status" value="1"/>
</dbReference>
<keyword evidence="13" id="KW-1278">Translocase</keyword>
<dbReference type="Pfam" id="PF00690">
    <property type="entry name" value="Cation_ATPase_N"/>
    <property type="match status" value="1"/>
</dbReference>
<dbReference type="InterPro" id="IPR018303">
    <property type="entry name" value="ATPase_P-typ_P_site"/>
</dbReference>
<keyword evidence="11" id="KW-0067">ATP-binding</keyword>
<name>A0A4P6M9V3_9MOLU</name>
<dbReference type="SFLD" id="SFLDG00002">
    <property type="entry name" value="C1.7:_P-type_atpase_like"/>
    <property type="match status" value="1"/>
</dbReference>
<feature type="transmembrane region" description="Helical" evidence="18">
    <location>
        <begin position="790"/>
        <end position="809"/>
    </location>
</feature>
<evidence type="ECO:0000259" key="19">
    <source>
        <dbReference type="Pfam" id="PF00122"/>
    </source>
</evidence>
<keyword evidence="8" id="KW-0597">Phosphoprotein</keyword>
<evidence type="ECO:0000256" key="16">
    <source>
        <dbReference type="ARBA" id="ARBA00029806"/>
    </source>
</evidence>
<dbReference type="AlphaFoldDB" id="A0A4P6M9V3"/>
<evidence type="ECO:0000256" key="7">
    <source>
        <dbReference type="ARBA" id="ARBA00022519"/>
    </source>
</evidence>
<dbReference type="Gene3D" id="3.40.1110.10">
    <property type="entry name" value="Calcium-transporting ATPase, cytoplasmic domain N"/>
    <property type="match status" value="1"/>
</dbReference>
<dbReference type="SUPFAM" id="SSF81660">
    <property type="entry name" value="Metal cation-transporting ATPase, ATP-binding domain N"/>
    <property type="match status" value="1"/>
</dbReference>
<keyword evidence="22" id="KW-1185">Reference proteome</keyword>
<dbReference type="GO" id="GO:0005886">
    <property type="term" value="C:plasma membrane"/>
    <property type="evidence" value="ECO:0007669"/>
    <property type="project" value="UniProtKB-SubCell"/>
</dbReference>
<dbReference type="SUPFAM" id="SSF81665">
    <property type="entry name" value="Calcium ATPase, transmembrane domain M"/>
    <property type="match status" value="1"/>
</dbReference>
<feature type="transmembrane region" description="Helical" evidence="18">
    <location>
        <begin position="755"/>
        <end position="778"/>
    </location>
</feature>
<dbReference type="InterPro" id="IPR006415">
    <property type="entry name" value="P-type_ATPase_IIIB"/>
</dbReference>
<dbReference type="GO" id="GO:0016887">
    <property type="term" value="F:ATP hydrolysis activity"/>
    <property type="evidence" value="ECO:0007669"/>
    <property type="project" value="InterPro"/>
</dbReference>
<evidence type="ECO:0000256" key="6">
    <source>
        <dbReference type="ARBA" id="ARBA00022475"/>
    </source>
</evidence>
<keyword evidence="14 18" id="KW-1133">Transmembrane helix</keyword>
<feature type="transmembrane region" description="Helical" evidence="18">
    <location>
        <begin position="102"/>
        <end position="121"/>
    </location>
</feature>
<dbReference type="Proteomes" id="UP000289726">
    <property type="component" value="Chromosome"/>
</dbReference>
<keyword evidence="6" id="KW-1003">Cell membrane</keyword>
<dbReference type="CDD" id="cd02077">
    <property type="entry name" value="P-type_ATPase_Mg"/>
    <property type="match status" value="1"/>
</dbReference>
<dbReference type="InterPro" id="IPR001757">
    <property type="entry name" value="P_typ_ATPase"/>
</dbReference>
<dbReference type="EC" id="7.2.2.14" evidence="4"/>
<feature type="transmembrane region" description="Helical" evidence="18">
    <location>
        <begin position="261"/>
        <end position="283"/>
    </location>
</feature>
<dbReference type="SFLD" id="SFLDF00027">
    <property type="entry name" value="p-type_atpase"/>
    <property type="match status" value="1"/>
</dbReference>
<gene>
    <name evidence="21" type="primary">mgtA</name>
    <name evidence="21" type="ORF">EXT02_00850</name>
</gene>
<dbReference type="InterPro" id="IPR004014">
    <property type="entry name" value="ATPase_P-typ_cation-transptr_N"/>
</dbReference>
<dbReference type="Pfam" id="PF00122">
    <property type="entry name" value="E1-E2_ATPase"/>
    <property type="match status" value="1"/>
</dbReference>
<dbReference type="InterPro" id="IPR044492">
    <property type="entry name" value="P_typ_ATPase_HD_dom"/>
</dbReference>
<dbReference type="InterPro" id="IPR036412">
    <property type="entry name" value="HAD-like_sf"/>
</dbReference>
<keyword evidence="10" id="KW-0547">Nucleotide-binding</keyword>
<feature type="domain" description="Cation-transporting P-type ATPase N-terminal" evidence="20">
    <location>
        <begin position="23"/>
        <end position="88"/>
    </location>
</feature>
<protein>
    <recommendedName>
        <fullName evidence="5">Magnesium-transporting ATPase, P-type 1</fullName>
        <ecNumber evidence="4">7.2.2.14</ecNumber>
    </recommendedName>
    <alternativeName>
        <fullName evidence="16">Mg(2+) transport ATPase, P-type 1</fullName>
    </alternativeName>
</protein>
<dbReference type="SFLD" id="SFLDS00003">
    <property type="entry name" value="Haloacid_Dehalogenase"/>
    <property type="match status" value="1"/>
</dbReference>
<evidence type="ECO:0000256" key="1">
    <source>
        <dbReference type="ARBA" id="ARBA00003954"/>
    </source>
</evidence>
<keyword evidence="9 18" id="KW-0812">Transmembrane</keyword>
<dbReference type="PRINTS" id="PR01836">
    <property type="entry name" value="MGATPASE"/>
</dbReference>
<dbReference type="NCBIfam" id="TIGR01494">
    <property type="entry name" value="ATPase_P-type"/>
    <property type="match status" value="1"/>
</dbReference>
<evidence type="ECO:0000313" key="22">
    <source>
        <dbReference type="Proteomes" id="UP000289726"/>
    </source>
</evidence>